<evidence type="ECO:0008006" key="9">
    <source>
        <dbReference type="Google" id="ProtNLM"/>
    </source>
</evidence>
<comment type="caution">
    <text evidence="7">The sequence shown here is derived from an EMBL/GenBank/DDBJ whole genome shotgun (WGS) entry which is preliminary data.</text>
</comment>
<dbReference type="AlphaFoldDB" id="A0AAV2YT62"/>
<evidence type="ECO:0000256" key="5">
    <source>
        <dbReference type="ARBA" id="ARBA00023136"/>
    </source>
</evidence>
<reference evidence="7" key="2">
    <citation type="journal article" date="2023" name="Microbiol Resour">
        <title>Decontamination and Annotation of the Draft Genome Sequence of the Oomycete Lagenidium giganteum ARSEF 373.</title>
        <authorList>
            <person name="Morgan W.R."/>
            <person name="Tartar A."/>
        </authorList>
    </citation>
    <scope>NUCLEOTIDE SEQUENCE</scope>
    <source>
        <strain evidence="7">ARSEF 373</strain>
    </source>
</reference>
<sequence>MGAMCEKIIAQLNPRWQKRIMLRTTPTGASSLALALSTDFATIQTLRELESLAQKTADASTHAEVVAEALGAVAATHSPASPTASAAAISTALDRVQGVLQHFQLYARHSERQFDAKQQDVLDAGVTRLWGNVVMYELHLALSDLVRTVDFMPRALKFWKLQRKKPFRAQIESGPYDWFRSSAERIPLDERIQSLEQTLDAHLRKIGRLRELLTKMINRRRNLEDQKRLIEESCQLLDHAFSSSGIVRARKGEGIFKSLPPLGFSSVRLGLPTGHLGAIHQSNDVMGSLENLLLHLKAFRRAENQFLACFPIAMEPCLPPSNLRRRWWQVSLVLLCAGSGAIWVVNNQKEFREALKTVQLAFQDFLTEHMIEPLEAIFGEVFLNQKPIIQDPAALLDTKLSLQRMLADFARDAKPDIAPSELQRIMDDMDMSVVSLQYEKQLSHAVRNLMSGEIVRMLLIQVQFIKKELMVAMRALDDVMHTNQLNLQMMATLPTFIAFGGLYTLFRNLLHQIYKRTSESLYYDPADVAGMLRNNLRDIERLLNKQNRQASTPQEYELLNERDLGLLILLLHQLHDLFRSHRMLFEEDVQERFEEDLSDLIDEGQLVSQQLAVIQRMYHTHPFLHRTKVTSRWLLG</sequence>
<dbReference type="PANTHER" id="PTHR28234:SF1">
    <property type="entry name" value="NUCLEAR CONTROL OF ATPASE PROTEIN 2"/>
    <property type="match status" value="1"/>
</dbReference>
<dbReference type="PANTHER" id="PTHR28234">
    <property type="entry name" value="NUCLEAR CONTROL OF ATPASE PROTEIN 2"/>
    <property type="match status" value="1"/>
</dbReference>
<keyword evidence="3" id="KW-1133">Transmembrane helix</keyword>
<protein>
    <recommendedName>
        <fullName evidence="9">Nuclear control of ATPase protein 2</fullName>
    </recommendedName>
</protein>
<evidence type="ECO:0000256" key="1">
    <source>
        <dbReference type="ARBA" id="ARBA00004225"/>
    </source>
</evidence>
<proteinExistence type="predicted"/>
<name>A0AAV2YT62_9STRA</name>
<evidence type="ECO:0000256" key="4">
    <source>
        <dbReference type="ARBA" id="ARBA00023128"/>
    </source>
</evidence>
<evidence type="ECO:0000256" key="3">
    <source>
        <dbReference type="ARBA" id="ARBA00022989"/>
    </source>
</evidence>
<organism evidence="7 8">
    <name type="scientific">Lagenidium giganteum</name>
    <dbReference type="NCBI Taxonomy" id="4803"/>
    <lineage>
        <taxon>Eukaryota</taxon>
        <taxon>Sar</taxon>
        <taxon>Stramenopiles</taxon>
        <taxon>Oomycota</taxon>
        <taxon>Peronosporomycetes</taxon>
        <taxon>Pythiales</taxon>
        <taxon>Pythiaceae</taxon>
    </lineage>
</organism>
<keyword evidence="4" id="KW-0496">Mitochondrion</keyword>
<reference evidence="7" key="1">
    <citation type="submission" date="2022-11" db="EMBL/GenBank/DDBJ databases">
        <authorList>
            <person name="Morgan W.R."/>
            <person name="Tartar A."/>
        </authorList>
    </citation>
    <scope>NUCLEOTIDE SEQUENCE</scope>
    <source>
        <strain evidence="7">ARSEF 373</strain>
    </source>
</reference>
<dbReference type="Proteomes" id="UP001146120">
    <property type="component" value="Unassembled WGS sequence"/>
</dbReference>
<evidence type="ECO:0000256" key="2">
    <source>
        <dbReference type="ARBA" id="ARBA00022692"/>
    </source>
</evidence>
<dbReference type="EMBL" id="DAKRPA010000167">
    <property type="protein sequence ID" value="DAZ96432.1"/>
    <property type="molecule type" value="Genomic_DNA"/>
</dbReference>
<dbReference type="GO" id="GO:0005741">
    <property type="term" value="C:mitochondrial outer membrane"/>
    <property type="evidence" value="ECO:0007669"/>
    <property type="project" value="TreeGrafter"/>
</dbReference>
<evidence type="ECO:0000313" key="8">
    <source>
        <dbReference type="Proteomes" id="UP001146120"/>
    </source>
</evidence>
<gene>
    <name evidence="7" type="ORF">N0F65_006478</name>
</gene>
<evidence type="ECO:0000256" key="6">
    <source>
        <dbReference type="SAM" id="Coils"/>
    </source>
</evidence>
<dbReference type="InterPro" id="IPR013946">
    <property type="entry name" value="NCA2-like"/>
</dbReference>
<keyword evidence="8" id="KW-1185">Reference proteome</keyword>
<keyword evidence="2" id="KW-0812">Transmembrane</keyword>
<keyword evidence="5" id="KW-0472">Membrane</keyword>
<comment type="subcellular location">
    <subcellularLocation>
        <location evidence="1">Mitochondrion membrane</location>
        <topology evidence="1">Multi-pass membrane protein</topology>
    </subcellularLocation>
</comment>
<dbReference type="Pfam" id="PF08637">
    <property type="entry name" value="NCA2"/>
    <property type="match status" value="1"/>
</dbReference>
<accession>A0AAV2YT62</accession>
<evidence type="ECO:0000313" key="7">
    <source>
        <dbReference type="EMBL" id="DAZ96432.1"/>
    </source>
</evidence>
<feature type="coiled-coil region" evidence="6">
    <location>
        <begin position="192"/>
        <end position="233"/>
    </location>
</feature>
<keyword evidence="6" id="KW-0175">Coiled coil</keyword>